<gene>
    <name evidence="9" type="ORF">HMPREF1068_03960</name>
</gene>
<dbReference type="SUPFAM" id="SSF48452">
    <property type="entry name" value="TPR-like"/>
    <property type="match status" value="1"/>
</dbReference>
<feature type="chain" id="PRO_5003725285" description="RagB/SusD domain-containing protein" evidence="6">
    <location>
        <begin position="23"/>
        <end position="638"/>
    </location>
</feature>
<dbReference type="EMBL" id="AGXS01000026">
    <property type="protein sequence ID" value="EIY44673.1"/>
    <property type="molecule type" value="Genomic_DNA"/>
</dbReference>
<evidence type="ECO:0000313" key="9">
    <source>
        <dbReference type="EMBL" id="EIY44673.1"/>
    </source>
</evidence>
<dbReference type="RefSeq" id="WP_007487276.1">
    <property type="nucleotide sequence ID" value="NZ_JH724316.1"/>
</dbReference>
<dbReference type="InterPro" id="IPR012944">
    <property type="entry name" value="SusD_RagB_dom"/>
</dbReference>
<feature type="signal peptide" evidence="6">
    <location>
        <begin position="1"/>
        <end position="22"/>
    </location>
</feature>
<keyword evidence="5" id="KW-0998">Cell outer membrane</keyword>
<evidence type="ECO:0008006" key="11">
    <source>
        <dbReference type="Google" id="ProtNLM"/>
    </source>
</evidence>
<comment type="caution">
    <text evidence="9">The sequence shown here is derived from an EMBL/GenBank/DDBJ whole genome shotgun (WGS) entry which is preliminary data.</text>
</comment>
<dbReference type="Proteomes" id="UP000003089">
    <property type="component" value="Unassembled WGS sequence"/>
</dbReference>
<evidence type="ECO:0000256" key="4">
    <source>
        <dbReference type="ARBA" id="ARBA00023136"/>
    </source>
</evidence>
<organism evidence="9 10">
    <name type="scientific">Bacteroides nordii CL02T12C05</name>
    <dbReference type="NCBI Taxonomy" id="997884"/>
    <lineage>
        <taxon>Bacteria</taxon>
        <taxon>Pseudomonadati</taxon>
        <taxon>Bacteroidota</taxon>
        <taxon>Bacteroidia</taxon>
        <taxon>Bacteroidales</taxon>
        <taxon>Bacteroidaceae</taxon>
        <taxon>Bacteroides</taxon>
    </lineage>
</organism>
<sequence length="638" mass="74434">MKKLNILLLAASLSLGSCNNYLDIVPDNIATIDNAFTMRTEAEKFLFTCYNYMPAHGSKSDPGFLGGDEFVFTTYHRDNSNVKPAWYLSHGMQRSSDPYFNYWNGAQEGKNLYRGLRDCNIFLENIGKVPDMDVSEKERWICEVKFLKAYYHYWLVRMYGPIPLVKENISVDAPTDETKVYRNTLDECFEYIISLLDEVIDNPYMLDKIENETEELGRVSKAVVYAMKAEIMMTAASPLFNGNTDYLGFTDNRGVEIFNPQKSEAEKLKKWEDAAEACRQAIEFCKGVGYDLFKMEYFDYSNMSDDAKQVMQLRQILYERWNCEMIWENSNSWFQYQGHCMPRGWTSETVNNSSGATGNMGVSLKIAEQYYTQNGIPMEEDKEWNYENRFAAAKVGNDNAAYMAKDQWTANFNLNREPRYYASLGFDRGIWMGQGTKDVSKSNYLKARAGEPAANAFETSWCMSGIWPKKLVHDETVLTKTNITYQKYPFPIMRMANLYLLYAEALNEIKAPYTEVLPWIDKVRERAGLEGVETAWTNHSTDPEKFKDQTGLREIIHQERLIELSLEGQRYWDIRRWKKALTEFNKPVTGWNLLYNSADDYYKETLIYNQTFTVRDYFWPIVDAETWRNKNLKQNYGW</sequence>
<evidence type="ECO:0000256" key="1">
    <source>
        <dbReference type="ARBA" id="ARBA00004442"/>
    </source>
</evidence>
<evidence type="ECO:0000256" key="3">
    <source>
        <dbReference type="ARBA" id="ARBA00022729"/>
    </source>
</evidence>
<proteinExistence type="inferred from homology"/>
<dbReference type="Pfam" id="PF07980">
    <property type="entry name" value="SusD_RagB"/>
    <property type="match status" value="1"/>
</dbReference>
<feature type="domain" description="RagB/SusD" evidence="7">
    <location>
        <begin position="323"/>
        <end position="638"/>
    </location>
</feature>
<reference evidence="9 10" key="1">
    <citation type="submission" date="2012-02" db="EMBL/GenBank/DDBJ databases">
        <title>The Genome Sequence of Bacteroides nordii CL02T12C05.</title>
        <authorList>
            <consortium name="The Broad Institute Genome Sequencing Platform"/>
            <person name="Earl A."/>
            <person name="Ward D."/>
            <person name="Feldgarden M."/>
            <person name="Gevers D."/>
            <person name="Zitomersky N.L."/>
            <person name="Coyne M.J."/>
            <person name="Comstock L.E."/>
            <person name="Young S.K."/>
            <person name="Zeng Q."/>
            <person name="Gargeya S."/>
            <person name="Fitzgerald M."/>
            <person name="Haas B."/>
            <person name="Abouelleil A."/>
            <person name="Alvarado L."/>
            <person name="Arachchi H.M."/>
            <person name="Berlin A."/>
            <person name="Chapman S.B."/>
            <person name="Gearin G."/>
            <person name="Goldberg J."/>
            <person name="Griggs A."/>
            <person name="Gujja S."/>
            <person name="Hansen M."/>
            <person name="Heiman D."/>
            <person name="Howarth C."/>
            <person name="Larimer J."/>
            <person name="Lui A."/>
            <person name="MacDonald P.J.P."/>
            <person name="McCowen C."/>
            <person name="Montmayeur A."/>
            <person name="Murphy C."/>
            <person name="Neiman D."/>
            <person name="Pearson M."/>
            <person name="Priest M."/>
            <person name="Roberts A."/>
            <person name="Saif S."/>
            <person name="Shea T."/>
            <person name="Sisk P."/>
            <person name="Stolte C."/>
            <person name="Sykes S."/>
            <person name="Wortman J."/>
            <person name="Nusbaum C."/>
            <person name="Birren B."/>
        </authorList>
    </citation>
    <scope>NUCLEOTIDE SEQUENCE [LARGE SCALE GENOMIC DNA]</scope>
    <source>
        <strain evidence="9 10">CL02T12C05</strain>
    </source>
</reference>
<dbReference type="Pfam" id="PF14322">
    <property type="entry name" value="SusD-like_3"/>
    <property type="match status" value="1"/>
</dbReference>
<dbReference type="InterPro" id="IPR033985">
    <property type="entry name" value="SusD-like_N"/>
</dbReference>
<dbReference type="GO" id="GO:0009279">
    <property type="term" value="C:cell outer membrane"/>
    <property type="evidence" value="ECO:0007669"/>
    <property type="project" value="UniProtKB-SubCell"/>
</dbReference>
<protein>
    <recommendedName>
        <fullName evidence="11">RagB/SusD domain-containing protein</fullName>
    </recommendedName>
</protein>
<dbReference type="AlphaFoldDB" id="I9RQ16"/>
<dbReference type="PATRIC" id="fig|997884.3.peg.4064"/>
<evidence type="ECO:0000256" key="5">
    <source>
        <dbReference type="ARBA" id="ARBA00023237"/>
    </source>
</evidence>
<evidence type="ECO:0000256" key="2">
    <source>
        <dbReference type="ARBA" id="ARBA00006275"/>
    </source>
</evidence>
<name>I9RQ16_9BACE</name>
<evidence type="ECO:0000313" key="10">
    <source>
        <dbReference type="Proteomes" id="UP000003089"/>
    </source>
</evidence>
<evidence type="ECO:0000259" key="8">
    <source>
        <dbReference type="Pfam" id="PF14322"/>
    </source>
</evidence>
<keyword evidence="10" id="KW-1185">Reference proteome</keyword>
<dbReference type="Gene3D" id="1.25.40.390">
    <property type="match status" value="1"/>
</dbReference>
<evidence type="ECO:0000259" key="7">
    <source>
        <dbReference type="Pfam" id="PF07980"/>
    </source>
</evidence>
<keyword evidence="3 6" id="KW-0732">Signal</keyword>
<comment type="subcellular location">
    <subcellularLocation>
        <location evidence="1">Cell outer membrane</location>
    </subcellularLocation>
</comment>
<dbReference type="InterPro" id="IPR011990">
    <property type="entry name" value="TPR-like_helical_dom_sf"/>
</dbReference>
<evidence type="ECO:0000256" key="6">
    <source>
        <dbReference type="SAM" id="SignalP"/>
    </source>
</evidence>
<keyword evidence="4" id="KW-0472">Membrane</keyword>
<comment type="similarity">
    <text evidence="2">Belongs to the SusD family.</text>
</comment>
<dbReference type="HOGENOM" id="CLU_015553_0_3_10"/>
<dbReference type="STRING" id="997884.HMPREF1068_03960"/>
<accession>I9RQ16</accession>
<feature type="domain" description="SusD-like N-terminal" evidence="8">
    <location>
        <begin position="72"/>
        <end position="228"/>
    </location>
</feature>
<dbReference type="PROSITE" id="PS51257">
    <property type="entry name" value="PROKAR_LIPOPROTEIN"/>
    <property type="match status" value="1"/>
</dbReference>
<dbReference type="eggNOG" id="COG0614">
    <property type="taxonomic scope" value="Bacteria"/>
</dbReference>